<evidence type="ECO:0000313" key="2">
    <source>
        <dbReference type="Proteomes" id="UP000031599"/>
    </source>
</evidence>
<accession>A0A0C2A0E8</accession>
<dbReference type="RefSeq" id="WP_052548852.1">
    <property type="nucleotide sequence ID" value="NZ_JMCC02000031.1"/>
</dbReference>
<dbReference type="Proteomes" id="UP000031599">
    <property type="component" value="Unassembled WGS sequence"/>
</dbReference>
<comment type="caution">
    <text evidence="1">The sequence shown here is derived from an EMBL/GenBank/DDBJ whole genome shotgun (WGS) entry which is preliminary data.</text>
</comment>
<evidence type="ECO:0000313" key="1">
    <source>
        <dbReference type="EMBL" id="KIG16843.1"/>
    </source>
</evidence>
<dbReference type="AlphaFoldDB" id="A0A0C2A0E8"/>
<proteinExistence type="predicted"/>
<dbReference type="EMBL" id="JMCC02000031">
    <property type="protein sequence ID" value="KIG16843.1"/>
    <property type="molecule type" value="Genomic_DNA"/>
</dbReference>
<protein>
    <submittedName>
        <fullName evidence="1">Uncharacterized protein</fullName>
    </submittedName>
</protein>
<name>A0A0C2A0E8_9BACT</name>
<organism evidence="1 2">
    <name type="scientific">Enhygromyxa salina</name>
    <dbReference type="NCBI Taxonomy" id="215803"/>
    <lineage>
        <taxon>Bacteria</taxon>
        <taxon>Pseudomonadati</taxon>
        <taxon>Myxococcota</taxon>
        <taxon>Polyangia</taxon>
        <taxon>Nannocystales</taxon>
        <taxon>Nannocystaceae</taxon>
        <taxon>Enhygromyxa</taxon>
    </lineage>
</organism>
<gene>
    <name evidence="1" type="ORF">DB30_04005</name>
</gene>
<sequence>MSELDPESELRRLLRFMTRPGPRFGLALARYGDLRIAEAVRERLIVEAASSGCYIATVELSRADQQVDLVSKFAAAIGGGDQRLDGLFVAGLERVLLDARGELSRAPSLSNLNQRRDRLPELLDARVVLWVAEPAYAAYAELLRDLSEVMLTSAKFPSRPTLVEQGRIGDWPGWMTRVEPGAESAVLEQAHRLAALHGRTSELLARGELAASVAGLFASLGEQEQTQAWLERASNELERAGEPARAAAQATRLAIALEHWGDDEGALAMASRAVGLARRAGSLKGEVEALGVEAAISKRRQ</sequence>
<reference evidence="1 2" key="1">
    <citation type="submission" date="2014-12" db="EMBL/GenBank/DDBJ databases">
        <title>Genome assembly of Enhygromyxa salina DSM 15201.</title>
        <authorList>
            <person name="Sharma G."/>
            <person name="Subramanian S."/>
        </authorList>
    </citation>
    <scope>NUCLEOTIDE SEQUENCE [LARGE SCALE GENOMIC DNA]</scope>
    <source>
        <strain evidence="1 2">DSM 15201</strain>
    </source>
</reference>